<dbReference type="InterPro" id="IPR025345">
    <property type="entry name" value="DUF4249"/>
</dbReference>
<proteinExistence type="predicted"/>
<accession>A0A2T0U7B6</accession>
<gene>
    <name evidence="1" type="ORF">B0I27_103286</name>
</gene>
<dbReference type="Proteomes" id="UP000238034">
    <property type="component" value="Unassembled WGS sequence"/>
</dbReference>
<protein>
    <submittedName>
        <fullName evidence="1">Uncharacterized protein DUF4249</fullName>
    </submittedName>
</protein>
<name>A0A2T0U7B6_9SPHI</name>
<keyword evidence="2" id="KW-1185">Reference proteome</keyword>
<dbReference type="EMBL" id="PVTH01000003">
    <property type="protein sequence ID" value="PRY53813.1"/>
    <property type="molecule type" value="Genomic_DNA"/>
</dbReference>
<evidence type="ECO:0000313" key="2">
    <source>
        <dbReference type="Proteomes" id="UP000238034"/>
    </source>
</evidence>
<dbReference type="Pfam" id="PF14054">
    <property type="entry name" value="DUF4249"/>
    <property type="match status" value="1"/>
</dbReference>
<dbReference type="AlphaFoldDB" id="A0A2T0U7B6"/>
<dbReference type="OrthoDB" id="1062680at2"/>
<evidence type="ECO:0000313" key="1">
    <source>
        <dbReference type="EMBL" id="PRY53813.1"/>
    </source>
</evidence>
<organism evidence="1 2">
    <name type="scientific">Arcticibacter pallidicorallinus</name>
    <dbReference type="NCBI Taxonomy" id="1259464"/>
    <lineage>
        <taxon>Bacteria</taxon>
        <taxon>Pseudomonadati</taxon>
        <taxon>Bacteroidota</taxon>
        <taxon>Sphingobacteriia</taxon>
        <taxon>Sphingobacteriales</taxon>
        <taxon>Sphingobacteriaceae</taxon>
        <taxon>Arcticibacter</taxon>
    </lineage>
</organism>
<comment type="caution">
    <text evidence="1">The sequence shown here is derived from an EMBL/GenBank/DDBJ whole genome shotgun (WGS) entry which is preliminary data.</text>
</comment>
<reference evidence="1 2" key="1">
    <citation type="submission" date="2018-03" db="EMBL/GenBank/DDBJ databases">
        <title>Genomic Encyclopedia of Type Strains, Phase III (KMG-III): the genomes of soil and plant-associated and newly described type strains.</title>
        <authorList>
            <person name="Whitman W."/>
        </authorList>
    </citation>
    <scope>NUCLEOTIDE SEQUENCE [LARGE SCALE GENOMIC DNA]</scope>
    <source>
        <strain evidence="1 2">CGMCC 1.9313</strain>
    </source>
</reference>
<dbReference type="RefSeq" id="WP_106292399.1">
    <property type="nucleotide sequence ID" value="NZ_PVTH01000003.1"/>
</dbReference>
<sequence>MKKICSFFTLLSVMLLFVKCKEAYEPEVVFTATNLLVVEGHLNGSGVTSVKLSRTQANDSRAKLVERNATVSIFDENKQAYPLTESSAGQYVTSASFPSTGKYSLHIRTSDGKEYASEEVSVLNTPDIEEVSWNRASTGVQIYVDTHDASNNTRYYRWEYEETWEIVPRRFSYYELVPKVPAPLGSPFPYDIIQRRPQSQFPRACWQSEYSKNVIMASSTKLTDDVIHLAPIAHVPNNSWKIDTRYSILVKQFALSAAGFEYWQNMKKNTEGLGSIFDPQPSEIRGNISCISDPAEQVVGFFDASTIKQVRIFITKAEVGDWQYDILCDEKFAVNHPDSLAVIFPANIPLESRGDPFGGITAYTGASPDCVDCRFRGTPVRPDFW</sequence>